<dbReference type="PANTHER" id="PTHR21363:SF0">
    <property type="entry name" value="PREPHENATE DEHYDROGENASE [NADP(+)]"/>
    <property type="match status" value="1"/>
</dbReference>
<evidence type="ECO:0000256" key="1">
    <source>
        <dbReference type="ARBA" id="ARBA00007964"/>
    </source>
</evidence>
<dbReference type="GO" id="GO:0008977">
    <property type="term" value="F:prephenate dehydrogenase (NAD+) activity"/>
    <property type="evidence" value="ECO:0007669"/>
    <property type="project" value="InterPro"/>
</dbReference>
<dbReference type="InterPro" id="IPR008927">
    <property type="entry name" value="6-PGluconate_DH-like_C_sf"/>
</dbReference>
<proteinExistence type="inferred from homology"/>
<evidence type="ECO:0000313" key="5">
    <source>
        <dbReference type="Proteomes" id="UP001333818"/>
    </source>
</evidence>
<dbReference type="InterPro" id="IPR036291">
    <property type="entry name" value="NAD(P)-bd_dom_sf"/>
</dbReference>
<dbReference type="GO" id="GO:0006571">
    <property type="term" value="P:tyrosine biosynthetic process"/>
    <property type="evidence" value="ECO:0007669"/>
    <property type="project" value="InterPro"/>
</dbReference>
<dbReference type="PANTHER" id="PTHR21363">
    <property type="entry name" value="PREPHENATE DEHYDROGENASE"/>
    <property type="match status" value="1"/>
</dbReference>
<organism evidence="4 5">
    <name type="scientific">Tumidithrix elongata BACA0141</name>
    <dbReference type="NCBI Taxonomy" id="2716417"/>
    <lineage>
        <taxon>Bacteria</taxon>
        <taxon>Bacillati</taxon>
        <taxon>Cyanobacteriota</taxon>
        <taxon>Cyanophyceae</taxon>
        <taxon>Pseudanabaenales</taxon>
        <taxon>Pseudanabaenaceae</taxon>
        <taxon>Tumidithrix</taxon>
        <taxon>Tumidithrix elongata</taxon>
    </lineage>
</organism>
<dbReference type="RefSeq" id="WP_330482322.1">
    <property type="nucleotide sequence ID" value="NZ_JAZBJZ010000009.1"/>
</dbReference>
<dbReference type="InterPro" id="IPR050812">
    <property type="entry name" value="Preph/Arog_dehydrog"/>
</dbReference>
<dbReference type="AlphaFoldDB" id="A0AAW9PYB6"/>
<sequence>MNIGIIGLGLIGGSLGLDLLAQKQNHYVWGISRNQDTCKQAVLMGAVEAASQDPDMIPYLKQADLVVICTPIPAILPAIASISSRLSPQAIITDVGSVKSAIVAQASKQWGRFVGGHPMAGTAFQGISAAERNLFQQRPCVITPFANPVDPQGAQLENPQNNALDREAVEIVRSLWQSVGAIVHECSPEVHDRAVAWISHLPVMVSASLIMACQQEGDAAIAELAQKLASSGFRDTSRVGGGNPELGRLMAEYNQPALLKSLRAYQSTLQDLIDKVESGEWQGIENTLEITQSDRRPYVDGKG</sequence>
<gene>
    <name evidence="4" type="ORF">V2H45_03960</name>
</gene>
<evidence type="ECO:0000313" key="4">
    <source>
        <dbReference type="EMBL" id="MEE3715898.1"/>
    </source>
</evidence>
<dbReference type="Gene3D" id="3.40.50.720">
    <property type="entry name" value="NAD(P)-binding Rossmann-like Domain"/>
    <property type="match status" value="1"/>
</dbReference>
<dbReference type="InterPro" id="IPR003099">
    <property type="entry name" value="Prephen_DH"/>
</dbReference>
<dbReference type="PROSITE" id="PS51176">
    <property type="entry name" value="PDH_ADH"/>
    <property type="match status" value="1"/>
</dbReference>
<reference evidence="4" key="1">
    <citation type="submission" date="2024-01" db="EMBL/GenBank/DDBJ databases">
        <title>Bank of Algae and Cyanobacteria of the Azores (BACA) strain genomes.</title>
        <authorList>
            <person name="Luz R."/>
            <person name="Cordeiro R."/>
            <person name="Fonseca A."/>
            <person name="Goncalves V."/>
        </authorList>
    </citation>
    <scope>NUCLEOTIDE SEQUENCE</scope>
    <source>
        <strain evidence="4">BACA0141</strain>
    </source>
</reference>
<evidence type="ECO:0000259" key="3">
    <source>
        <dbReference type="PROSITE" id="PS51176"/>
    </source>
</evidence>
<dbReference type="Pfam" id="PF02153">
    <property type="entry name" value="PDH_N"/>
    <property type="match status" value="1"/>
</dbReference>
<dbReference type="InterPro" id="IPR046825">
    <property type="entry name" value="PDH_C"/>
</dbReference>
<keyword evidence="5" id="KW-1185">Reference proteome</keyword>
<dbReference type="FunFam" id="3.40.50.720:FF:000208">
    <property type="entry name" value="Prephenate dehydrogenase"/>
    <property type="match status" value="1"/>
</dbReference>
<dbReference type="GO" id="GO:0004665">
    <property type="term" value="F:prephenate dehydrogenase (NADP+) activity"/>
    <property type="evidence" value="ECO:0007669"/>
    <property type="project" value="InterPro"/>
</dbReference>
<dbReference type="InterPro" id="IPR046826">
    <property type="entry name" value="PDH_N"/>
</dbReference>
<comment type="caution">
    <text evidence="4">The sequence shown here is derived from an EMBL/GenBank/DDBJ whole genome shotgun (WGS) entry which is preliminary data.</text>
</comment>
<comment type="similarity">
    <text evidence="1">Belongs to the prephenate/arogenate dehydrogenase family.</text>
</comment>
<evidence type="ECO:0000256" key="2">
    <source>
        <dbReference type="ARBA" id="ARBA00023002"/>
    </source>
</evidence>
<accession>A0AAW9PYB6</accession>
<protein>
    <submittedName>
        <fullName evidence="4">Prephenate/arogenate dehydrogenase</fullName>
    </submittedName>
</protein>
<name>A0AAW9PYB6_9CYAN</name>
<dbReference type="NCBIfam" id="NF005650">
    <property type="entry name" value="PRK07417.1"/>
    <property type="match status" value="1"/>
</dbReference>
<dbReference type="SUPFAM" id="SSF51735">
    <property type="entry name" value="NAD(P)-binding Rossmann-fold domains"/>
    <property type="match status" value="1"/>
</dbReference>
<dbReference type="GO" id="GO:0070403">
    <property type="term" value="F:NAD+ binding"/>
    <property type="evidence" value="ECO:0007669"/>
    <property type="project" value="InterPro"/>
</dbReference>
<dbReference type="SUPFAM" id="SSF48179">
    <property type="entry name" value="6-phosphogluconate dehydrogenase C-terminal domain-like"/>
    <property type="match status" value="1"/>
</dbReference>
<dbReference type="EMBL" id="JAZBJZ010000009">
    <property type="protein sequence ID" value="MEE3715898.1"/>
    <property type="molecule type" value="Genomic_DNA"/>
</dbReference>
<dbReference type="Proteomes" id="UP001333818">
    <property type="component" value="Unassembled WGS sequence"/>
</dbReference>
<feature type="domain" description="Prephenate/arogenate dehydrogenase" evidence="3">
    <location>
        <begin position="1"/>
        <end position="303"/>
    </location>
</feature>
<keyword evidence="2" id="KW-0560">Oxidoreductase</keyword>
<dbReference type="Pfam" id="PF20463">
    <property type="entry name" value="PDH_C"/>
    <property type="match status" value="1"/>
</dbReference>
<dbReference type="Gene3D" id="1.10.3660.10">
    <property type="entry name" value="6-phosphogluconate dehydrogenase C-terminal like domain"/>
    <property type="match status" value="1"/>
</dbReference>